<dbReference type="GO" id="GO:0016491">
    <property type="term" value="F:oxidoreductase activity"/>
    <property type="evidence" value="ECO:0007669"/>
    <property type="project" value="UniProtKB-KW"/>
</dbReference>
<comment type="caution">
    <text evidence="8">The sequence shown here is derived from an EMBL/GenBank/DDBJ whole genome shotgun (WGS) entry which is preliminary data.</text>
</comment>
<evidence type="ECO:0000256" key="2">
    <source>
        <dbReference type="ARBA" id="ARBA00005466"/>
    </source>
</evidence>
<dbReference type="PANTHER" id="PTHR42973:SF39">
    <property type="entry name" value="FAD-BINDING PCMH-TYPE DOMAIN-CONTAINING PROTEIN"/>
    <property type="match status" value="1"/>
</dbReference>
<protein>
    <recommendedName>
        <fullName evidence="6">FAD-binding PCMH-type domain-containing protein</fullName>
    </recommendedName>
</protein>
<sequence>MAMGCLCLVLVPGLGLILYYASSGRALSLRGSGPAAPAGCRCTNTSDECWPAASAWASLNASVGGRLIVPESQVQACLVNLPAAACSGELRREAQDEYFNQDLAGAYQIVGWSGAWRPVPSTYAVAAESADDMVAAVRFAGAHNLRLVVKNTGHDYLGRSSAEGGSLLVWTHRVVGTSWSGDNRTVTVQAGVVWGSLYLEAQARGRYVQGGWCPSVGASGGFTLGGGYGPFSKAHGTGADNLLAATVVLASGELVNASSASHTDLFWALRGGGGGTFGVVTSMTYRTHPAPLKTGVAKGLVECKTDAGFADMVKNFTVVFSQELVSEHWGGIATFGDDVRFSRRSLYFYLPYMGLDAAQVRAAFSAFAGQVASSGVCGWQRQDEEEWHGPHVEENAMTTTESGEEISKVYPTKGSVSLQDGRWYDPANLGELNLLYTGYTSQYMPMSELEDLDALASKLVNLSEFGFDLHINKGLGNGSGIWAGENTSYHPVARESAALVLRASSGTRGMNGGVHGHDPALPRTREHLDFVVNRTQEEWHGRFAMDRLPAEYKACLDTAELTEGQVQWCWAGFDALFQSATVEFRDVIAPGLRRAFPFGSYLNEADYWEPDWQRSLWGSNYPRLRDVKLAVDPEGLFFCHHCVGSESWDAKGNCRA</sequence>
<dbReference type="GO" id="GO:0071949">
    <property type="term" value="F:FAD binding"/>
    <property type="evidence" value="ECO:0007669"/>
    <property type="project" value="InterPro"/>
</dbReference>
<dbReference type="InterPro" id="IPR012951">
    <property type="entry name" value="BBE"/>
</dbReference>
<dbReference type="InterPro" id="IPR050416">
    <property type="entry name" value="FAD-linked_Oxidoreductase"/>
</dbReference>
<dbReference type="InterPro" id="IPR006094">
    <property type="entry name" value="Oxid_FAD_bind_N"/>
</dbReference>
<comment type="similarity">
    <text evidence="2">Belongs to the oxygen-dependent FAD-linked oxidoreductase family.</text>
</comment>
<dbReference type="PROSITE" id="PS51387">
    <property type="entry name" value="FAD_PCMH"/>
    <property type="match status" value="1"/>
</dbReference>
<keyword evidence="4" id="KW-0274">FAD</keyword>
<dbReference type="PANTHER" id="PTHR42973">
    <property type="entry name" value="BINDING OXIDOREDUCTASE, PUTATIVE (AFU_ORTHOLOGUE AFUA_1G17690)-RELATED"/>
    <property type="match status" value="1"/>
</dbReference>
<dbReference type="Proteomes" id="UP000626109">
    <property type="component" value="Unassembled WGS sequence"/>
</dbReference>
<evidence type="ECO:0000313" key="8">
    <source>
        <dbReference type="EMBL" id="CAE8731281.1"/>
    </source>
</evidence>
<dbReference type="InterPro" id="IPR016169">
    <property type="entry name" value="FAD-bd_PCMH_sub2"/>
</dbReference>
<evidence type="ECO:0000256" key="5">
    <source>
        <dbReference type="ARBA" id="ARBA00023002"/>
    </source>
</evidence>
<keyword evidence="10" id="KW-1185">Reference proteome</keyword>
<dbReference type="Proteomes" id="UP000654075">
    <property type="component" value="Unassembled WGS sequence"/>
</dbReference>
<proteinExistence type="inferred from homology"/>
<dbReference type="Pfam" id="PF01565">
    <property type="entry name" value="FAD_binding_4"/>
    <property type="match status" value="1"/>
</dbReference>
<dbReference type="InterPro" id="IPR036318">
    <property type="entry name" value="FAD-bd_PCMH-like_sf"/>
</dbReference>
<evidence type="ECO:0000256" key="4">
    <source>
        <dbReference type="ARBA" id="ARBA00022827"/>
    </source>
</evidence>
<evidence type="ECO:0000259" key="6">
    <source>
        <dbReference type="PROSITE" id="PS51387"/>
    </source>
</evidence>
<reference evidence="8" key="1">
    <citation type="submission" date="2021-02" db="EMBL/GenBank/DDBJ databases">
        <authorList>
            <person name="Dougan E. K."/>
            <person name="Rhodes N."/>
            <person name="Thang M."/>
            <person name="Chan C."/>
        </authorList>
    </citation>
    <scope>NUCLEOTIDE SEQUENCE</scope>
</reference>
<dbReference type="OrthoDB" id="407275at2759"/>
<dbReference type="EMBL" id="CAJNNW010035987">
    <property type="protein sequence ID" value="CAE8731281.1"/>
    <property type="molecule type" value="Genomic_DNA"/>
</dbReference>
<name>A0A813LLE3_POLGL</name>
<feature type="domain" description="FAD-binding PCMH-type" evidence="6">
    <location>
        <begin position="116"/>
        <end position="290"/>
    </location>
</feature>
<evidence type="ECO:0000256" key="3">
    <source>
        <dbReference type="ARBA" id="ARBA00022630"/>
    </source>
</evidence>
<gene>
    <name evidence="7" type="ORF">PGLA1383_LOCUS15503</name>
    <name evidence="8" type="ORF">PGLA2088_LOCUS45966</name>
</gene>
<evidence type="ECO:0000313" key="9">
    <source>
        <dbReference type="Proteomes" id="UP000626109"/>
    </source>
</evidence>
<accession>A0A813LLE3</accession>
<evidence type="ECO:0000313" key="10">
    <source>
        <dbReference type="Proteomes" id="UP000654075"/>
    </source>
</evidence>
<dbReference type="Gene3D" id="3.30.465.10">
    <property type="match status" value="2"/>
</dbReference>
<dbReference type="AlphaFoldDB" id="A0A813LLE3"/>
<keyword evidence="5" id="KW-0560">Oxidoreductase</keyword>
<evidence type="ECO:0000313" key="7">
    <source>
        <dbReference type="EMBL" id="CAE8597050.1"/>
    </source>
</evidence>
<evidence type="ECO:0000256" key="1">
    <source>
        <dbReference type="ARBA" id="ARBA00001974"/>
    </source>
</evidence>
<dbReference type="Pfam" id="PF08031">
    <property type="entry name" value="BBE"/>
    <property type="match status" value="1"/>
</dbReference>
<comment type="cofactor">
    <cofactor evidence="1">
        <name>FAD</name>
        <dbReference type="ChEBI" id="CHEBI:57692"/>
    </cofactor>
</comment>
<keyword evidence="3" id="KW-0285">Flavoprotein</keyword>
<organism evidence="8 9">
    <name type="scientific">Polarella glacialis</name>
    <name type="common">Dinoflagellate</name>
    <dbReference type="NCBI Taxonomy" id="89957"/>
    <lineage>
        <taxon>Eukaryota</taxon>
        <taxon>Sar</taxon>
        <taxon>Alveolata</taxon>
        <taxon>Dinophyceae</taxon>
        <taxon>Suessiales</taxon>
        <taxon>Suessiaceae</taxon>
        <taxon>Polarella</taxon>
    </lineage>
</organism>
<dbReference type="InterPro" id="IPR016166">
    <property type="entry name" value="FAD-bd_PCMH"/>
</dbReference>
<dbReference type="EMBL" id="CAJNNV010009131">
    <property type="protein sequence ID" value="CAE8597050.1"/>
    <property type="molecule type" value="Genomic_DNA"/>
</dbReference>
<dbReference type="SUPFAM" id="SSF56176">
    <property type="entry name" value="FAD-binding/transporter-associated domain-like"/>
    <property type="match status" value="1"/>
</dbReference>